<reference evidence="5" key="1">
    <citation type="journal article" date="2019" name="Int. J. Syst. Evol. Microbiol.">
        <title>The Global Catalogue of Microorganisms (GCM) 10K type strain sequencing project: providing services to taxonomists for standard genome sequencing and annotation.</title>
        <authorList>
            <consortium name="The Broad Institute Genomics Platform"/>
            <consortium name="The Broad Institute Genome Sequencing Center for Infectious Disease"/>
            <person name="Wu L."/>
            <person name="Ma J."/>
        </authorList>
    </citation>
    <scope>NUCLEOTIDE SEQUENCE [LARGE SCALE GENOMIC DNA]</scope>
    <source>
        <strain evidence="5">KCTC 42739</strain>
    </source>
</reference>
<dbReference type="Gene3D" id="2.60.40.380">
    <property type="entry name" value="Purple acid phosphatase-like, N-terminal"/>
    <property type="match status" value="1"/>
</dbReference>
<dbReference type="InterPro" id="IPR038607">
    <property type="entry name" value="PhoD-like_sf"/>
</dbReference>
<dbReference type="RefSeq" id="WP_261295039.1">
    <property type="nucleotide sequence ID" value="NZ_JANQBK010000012.1"/>
</dbReference>
<keyword evidence="1" id="KW-0732">Signal</keyword>
<feature type="domain" description="Phospholipase D N-terminal" evidence="3">
    <location>
        <begin position="38"/>
        <end position="134"/>
    </location>
</feature>
<dbReference type="InterPro" id="IPR032093">
    <property type="entry name" value="PhoD_N"/>
</dbReference>
<dbReference type="SUPFAM" id="SSF56300">
    <property type="entry name" value="Metallo-dependent phosphatases"/>
    <property type="match status" value="1"/>
</dbReference>
<dbReference type="CDD" id="cd07389">
    <property type="entry name" value="MPP_PhoD"/>
    <property type="match status" value="1"/>
</dbReference>
<comment type="caution">
    <text evidence="4">The sequence shown here is derived from an EMBL/GenBank/DDBJ whole genome shotgun (WGS) entry which is preliminary data.</text>
</comment>
<dbReference type="InterPro" id="IPR006311">
    <property type="entry name" value="TAT_signal"/>
</dbReference>
<protein>
    <submittedName>
        <fullName evidence="4">Alkaline phosphatase D family protein</fullName>
    </submittedName>
</protein>
<dbReference type="EMBL" id="JBHRXP010000004">
    <property type="protein sequence ID" value="MFC3580387.1"/>
    <property type="molecule type" value="Genomic_DNA"/>
</dbReference>
<evidence type="ECO:0000313" key="5">
    <source>
        <dbReference type="Proteomes" id="UP001595713"/>
    </source>
</evidence>
<dbReference type="Pfam" id="PF16655">
    <property type="entry name" value="PhoD_N"/>
    <property type="match status" value="1"/>
</dbReference>
<name>A0ABV7SVT6_9SPHN</name>
<accession>A0ABV7SVT6</accession>
<evidence type="ECO:0000259" key="3">
    <source>
        <dbReference type="Pfam" id="PF16655"/>
    </source>
</evidence>
<dbReference type="InterPro" id="IPR029052">
    <property type="entry name" value="Metallo-depent_PP-like"/>
</dbReference>
<dbReference type="PROSITE" id="PS51318">
    <property type="entry name" value="TAT"/>
    <property type="match status" value="1"/>
</dbReference>
<feature type="domain" description="PhoD-like phosphatase metallophosphatase" evidence="2">
    <location>
        <begin position="149"/>
        <end position="489"/>
    </location>
</feature>
<organism evidence="4 5">
    <name type="scientific">Sphingomonas hylomeconis</name>
    <dbReference type="NCBI Taxonomy" id="1395958"/>
    <lineage>
        <taxon>Bacteria</taxon>
        <taxon>Pseudomonadati</taxon>
        <taxon>Pseudomonadota</taxon>
        <taxon>Alphaproteobacteria</taxon>
        <taxon>Sphingomonadales</taxon>
        <taxon>Sphingomonadaceae</taxon>
        <taxon>Sphingomonas</taxon>
    </lineage>
</organism>
<dbReference type="InterPro" id="IPR018946">
    <property type="entry name" value="PhoD-like_MPP"/>
</dbReference>
<dbReference type="PANTHER" id="PTHR43606">
    <property type="entry name" value="PHOSPHATASE, PUTATIVE (AFU_ORTHOLOGUE AFUA_6G08710)-RELATED"/>
    <property type="match status" value="1"/>
</dbReference>
<feature type="chain" id="PRO_5047106331" evidence="1">
    <location>
        <begin position="29"/>
        <end position="521"/>
    </location>
</feature>
<dbReference type="Proteomes" id="UP001595713">
    <property type="component" value="Unassembled WGS sequence"/>
</dbReference>
<evidence type="ECO:0000256" key="1">
    <source>
        <dbReference type="SAM" id="SignalP"/>
    </source>
</evidence>
<sequence length="521" mass="57170">MNLDRRALLKATGQLAIFAGLSSQAGWAAPLASYPFTLGIASGDPAPDGFVLWTRLAPRPLEPGSGMPMKVVAVQWQVAEDSAFTRIVRSGEAAARPELGHSVHIEVAGLQPSRPYWYRFVAGADMSPAGTVRTAPAPGAPVDRVRIGLAGCQNYAAGYFTAYRHLAEESDLDAIFHYGDYIYEGGADSGCPKINGKPACVRLHDGDELYSLDAYRRRYALYKLDSDLQAAHRAAAFLSTYDDHEVDNNWAGAWDQDGTPPEIFLLRRYAAMQAWYENMPVRRAQLPAAGQIQMFRRIDYGDLLRVHLLDTRQYRTDQPCEPQEKTACRPATNRSSVQIIGTAQEKWLGQGMSPAFRWNLLAQQVMVMPFTYPGTRAAGTANLDSWNGYPEARARLIASIQARRLSNVVIATGDVHKHHAGVLPSRPDDLSSAPVATEFVGSSISSGGDGSDMPTGWDRALADNPHTKLVSDRRGYQLFDIGRKEWRTDVIAVDRVSTHDGARRTIASFVTVPERPGLELG</sequence>
<gene>
    <name evidence="4" type="ORF">ACFONA_09455</name>
</gene>
<dbReference type="InterPro" id="IPR052900">
    <property type="entry name" value="Phospholipid_Metab_Enz"/>
</dbReference>
<evidence type="ECO:0000313" key="4">
    <source>
        <dbReference type="EMBL" id="MFC3580387.1"/>
    </source>
</evidence>
<feature type="signal peptide" evidence="1">
    <location>
        <begin position="1"/>
        <end position="28"/>
    </location>
</feature>
<dbReference type="PANTHER" id="PTHR43606:SF2">
    <property type="entry name" value="ALKALINE PHOSPHATASE FAMILY PROTEIN (AFU_ORTHOLOGUE AFUA_5G03860)"/>
    <property type="match status" value="1"/>
</dbReference>
<dbReference type="Pfam" id="PF09423">
    <property type="entry name" value="PhoD"/>
    <property type="match status" value="1"/>
</dbReference>
<proteinExistence type="predicted"/>
<keyword evidence="5" id="KW-1185">Reference proteome</keyword>
<dbReference type="Gene3D" id="3.60.21.70">
    <property type="entry name" value="PhoD-like phosphatase"/>
    <property type="match status" value="1"/>
</dbReference>
<evidence type="ECO:0000259" key="2">
    <source>
        <dbReference type="Pfam" id="PF09423"/>
    </source>
</evidence>